<keyword evidence="8" id="KW-0671">Queuosine biosynthesis</keyword>
<comment type="cofactor">
    <cofactor evidence="8">
        <name>[4Fe-4S] cluster</name>
        <dbReference type="ChEBI" id="CHEBI:49883"/>
    </cofactor>
    <text evidence="8">Binds 1 [4Fe-4S] cluster. The cluster is coordinated with 3 cysteines and an exchangeable S-adenosyl-L-methionine.</text>
</comment>
<dbReference type="EC" id="4.3.99.3" evidence="8"/>
<evidence type="ECO:0000256" key="4">
    <source>
        <dbReference type="ARBA" id="ARBA00022842"/>
    </source>
</evidence>
<evidence type="ECO:0000256" key="7">
    <source>
        <dbReference type="ARBA" id="ARBA00023239"/>
    </source>
</evidence>
<comment type="pathway">
    <text evidence="8">Purine metabolism; 7-cyano-7-deazaguanine biosynthesis.</text>
</comment>
<dbReference type="InterPro" id="IPR007197">
    <property type="entry name" value="rSAM"/>
</dbReference>
<keyword evidence="4 8" id="KW-0460">Magnesium</keyword>
<evidence type="ECO:0000256" key="8">
    <source>
        <dbReference type="HAMAP-Rule" id="MF_00917"/>
    </source>
</evidence>
<evidence type="ECO:0000256" key="1">
    <source>
        <dbReference type="ARBA" id="ARBA00022485"/>
    </source>
</evidence>
<comment type="subunit">
    <text evidence="8">Homodimer.</text>
</comment>
<comment type="function">
    <text evidence="8">Catalyzes the complex heterocyclic radical-mediated conversion of 6-carboxy-5,6,7,8-tetrahydropterin (CPH4) to 7-carboxy-7-deazaguanine (CDG), a step common to the biosynthetic pathways of all 7-deazapurine-containing compounds.</text>
</comment>
<dbReference type="Pfam" id="PF04055">
    <property type="entry name" value="Radical_SAM"/>
    <property type="match status" value="1"/>
</dbReference>
<evidence type="ECO:0000313" key="11">
    <source>
        <dbReference type="Proteomes" id="UP000246278"/>
    </source>
</evidence>
<keyword evidence="11" id="KW-1185">Reference proteome</keyword>
<sequence length="223" mass="25268">MSETLLVNEIFLSIQGESTYAGWPCIFTRLSGCDSSCTWCDTRYASGKEGKNMTITEIINQIESYDTPLIEITGGEPLLQENVYALMRQLCDRGHTLLLETGGFVPVDRVDPRVHKIIDLKAPSSGESEKNCLKNIEYVIASSVLQKKTFEFKLIIASRQDYEWAKNLLSSWGLTDHCTVLMGTVFGRLDPAELAKWILEDHLHVKLQLQLHKYIWNPDTRGV</sequence>
<dbReference type="GO" id="GO:0000287">
    <property type="term" value="F:magnesium ion binding"/>
    <property type="evidence" value="ECO:0007669"/>
    <property type="project" value="UniProtKB-UniRule"/>
</dbReference>
<organism evidence="10 11">
    <name type="scientific">Prosthecochloris marina</name>
    <dbReference type="NCBI Taxonomy" id="2017681"/>
    <lineage>
        <taxon>Bacteria</taxon>
        <taxon>Pseudomonadati</taxon>
        <taxon>Chlorobiota</taxon>
        <taxon>Chlorobiia</taxon>
        <taxon>Chlorobiales</taxon>
        <taxon>Chlorobiaceae</taxon>
        <taxon>Prosthecochloris</taxon>
    </lineage>
</organism>
<keyword evidence="2 8" id="KW-0949">S-adenosyl-L-methionine</keyword>
<keyword evidence="3 8" id="KW-0479">Metal-binding</keyword>
<dbReference type="SUPFAM" id="SSF102114">
    <property type="entry name" value="Radical SAM enzymes"/>
    <property type="match status" value="1"/>
</dbReference>
<comment type="caution">
    <text evidence="10">The sequence shown here is derived from an EMBL/GenBank/DDBJ whole genome shotgun (WGS) entry which is preliminary data.</text>
</comment>
<dbReference type="PIRSF" id="PIRSF000370">
    <property type="entry name" value="QueE"/>
    <property type="match status" value="1"/>
</dbReference>
<dbReference type="GO" id="GO:1904047">
    <property type="term" value="F:S-adenosyl-L-methionine binding"/>
    <property type="evidence" value="ECO:0007669"/>
    <property type="project" value="UniProtKB-UniRule"/>
</dbReference>
<reference evidence="11" key="1">
    <citation type="submission" date="2017-10" db="EMBL/GenBank/DDBJ databases">
        <authorList>
            <person name="Gaisin V.A."/>
            <person name="Rysina M.S."/>
            <person name="Grouzdev D.S."/>
        </authorList>
    </citation>
    <scope>NUCLEOTIDE SEQUENCE [LARGE SCALE GENOMIC DNA]</scope>
    <source>
        <strain evidence="11">V1</strain>
    </source>
</reference>
<keyword evidence="7 8" id="KW-0456">Lyase</keyword>
<feature type="binding site" evidence="8">
    <location>
        <position position="40"/>
    </location>
    <ligand>
        <name>[4Fe-4S] cluster</name>
        <dbReference type="ChEBI" id="CHEBI:49883"/>
        <note>4Fe-4S-S-AdoMet</note>
    </ligand>
</feature>
<dbReference type="GO" id="GO:0016840">
    <property type="term" value="F:carbon-nitrogen lyase activity"/>
    <property type="evidence" value="ECO:0007669"/>
    <property type="project" value="UniProtKB-UniRule"/>
</dbReference>
<dbReference type="PROSITE" id="PS51918">
    <property type="entry name" value="RADICAL_SAM"/>
    <property type="match status" value="1"/>
</dbReference>
<feature type="domain" description="Radical SAM core" evidence="9">
    <location>
        <begin position="20"/>
        <end position="223"/>
    </location>
</feature>
<feature type="binding site" evidence="8">
    <location>
        <begin position="39"/>
        <end position="41"/>
    </location>
    <ligand>
        <name>S-adenosyl-L-methionine</name>
        <dbReference type="ChEBI" id="CHEBI:59789"/>
    </ligand>
</feature>
<dbReference type="InterPro" id="IPR013785">
    <property type="entry name" value="Aldolase_TIM"/>
</dbReference>
<dbReference type="AlphaFoldDB" id="A0A317T5V5"/>
<name>A0A317T5V5_9CHLB</name>
<feature type="binding site" evidence="8">
    <location>
        <position position="29"/>
    </location>
    <ligand>
        <name>substrate</name>
    </ligand>
</feature>
<evidence type="ECO:0000313" key="10">
    <source>
        <dbReference type="EMBL" id="PWW82139.1"/>
    </source>
</evidence>
<feature type="binding site" evidence="8">
    <location>
        <position position="75"/>
    </location>
    <ligand>
        <name>S-adenosyl-L-methionine</name>
        <dbReference type="ChEBI" id="CHEBI:59789"/>
    </ligand>
</feature>
<dbReference type="GO" id="GO:0051539">
    <property type="term" value="F:4 iron, 4 sulfur cluster binding"/>
    <property type="evidence" value="ECO:0007669"/>
    <property type="project" value="UniProtKB-UniRule"/>
</dbReference>
<feature type="binding site" evidence="8">
    <location>
        <position position="33"/>
    </location>
    <ligand>
        <name>[4Fe-4S] cluster</name>
        <dbReference type="ChEBI" id="CHEBI:49883"/>
        <note>4Fe-4S-S-AdoMet</note>
    </ligand>
</feature>
<dbReference type="UniPathway" id="UPA00391"/>
<dbReference type="GO" id="GO:0008616">
    <property type="term" value="P:tRNA queuosine(34) biosynthetic process"/>
    <property type="evidence" value="ECO:0007669"/>
    <property type="project" value="UniProtKB-UniRule"/>
</dbReference>
<dbReference type="HAMAP" id="MF_00917">
    <property type="entry name" value="QueE"/>
    <property type="match status" value="1"/>
</dbReference>
<dbReference type="OrthoDB" id="9792276at2"/>
<dbReference type="CDD" id="cd01335">
    <property type="entry name" value="Radical_SAM"/>
    <property type="match status" value="1"/>
</dbReference>
<dbReference type="SFLD" id="SFLDS00029">
    <property type="entry name" value="Radical_SAM"/>
    <property type="match status" value="1"/>
</dbReference>
<evidence type="ECO:0000259" key="9">
    <source>
        <dbReference type="PROSITE" id="PS51918"/>
    </source>
</evidence>
<evidence type="ECO:0000256" key="6">
    <source>
        <dbReference type="ARBA" id="ARBA00023014"/>
    </source>
</evidence>
<dbReference type="InterPro" id="IPR058240">
    <property type="entry name" value="rSAM_sf"/>
</dbReference>
<gene>
    <name evidence="8" type="primary">queE</name>
    <name evidence="10" type="ORF">CR164_07335</name>
</gene>
<dbReference type="EMBL" id="PDNZ01000004">
    <property type="protein sequence ID" value="PWW82139.1"/>
    <property type="molecule type" value="Genomic_DNA"/>
</dbReference>
<dbReference type="InterPro" id="IPR024924">
    <property type="entry name" value="7-CO-7-deazaguanine_synth-like"/>
</dbReference>
<dbReference type="PANTHER" id="PTHR42836">
    <property type="entry name" value="7-CARBOXY-7-DEAZAGUANINE SYNTHASE"/>
    <property type="match status" value="1"/>
</dbReference>
<proteinExistence type="inferred from homology"/>
<evidence type="ECO:0000256" key="2">
    <source>
        <dbReference type="ARBA" id="ARBA00022691"/>
    </source>
</evidence>
<comment type="similarity">
    <text evidence="8">Belongs to the radical SAM superfamily. 7-carboxy-7-deazaguanine synthase family.</text>
</comment>
<feature type="binding site" evidence="8">
    <location>
        <begin position="14"/>
        <end position="16"/>
    </location>
    <ligand>
        <name>substrate</name>
    </ligand>
</feature>
<feature type="binding site" evidence="8">
    <location>
        <position position="37"/>
    </location>
    <ligand>
        <name>[4Fe-4S] cluster</name>
        <dbReference type="ChEBI" id="CHEBI:49883"/>
        <note>4Fe-4S-S-AdoMet</note>
    </ligand>
</feature>
<dbReference type="RefSeq" id="WP_110023272.1">
    <property type="nucleotide sequence ID" value="NZ_PDNZ01000004.1"/>
</dbReference>
<comment type="cofactor">
    <cofactor evidence="8">
        <name>Mg(2+)</name>
        <dbReference type="ChEBI" id="CHEBI:18420"/>
    </cofactor>
</comment>
<feature type="binding site" evidence="8">
    <location>
        <position position="42"/>
    </location>
    <ligand>
        <name>Mg(2+)</name>
        <dbReference type="ChEBI" id="CHEBI:18420"/>
    </ligand>
</feature>
<comment type="catalytic activity">
    <reaction evidence="8">
        <text>6-carboxy-5,6,7,8-tetrahydropterin + H(+) = 7-carboxy-7-carbaguanine + NH4(+)</text>
        <dbReference type="Rhea" id="RHEA:27974"/>
        <dbReference type="ChEBI" id="CHEBI:15378"/>
        <dbReference type="ChEBI" id="CHEBI:28938"/>
        <dbReference type="ChEBI" id="CHEBI:61032"/>
        <dbReference type="ChEBI" id="CHEBI:61036"/>
        <dbReference type="EC" id="4.3.99.3"/>
    </reaction>
</comment>
<comment type="cofactor">
    <cofactor evidence="8">
        <name>S-adenosyl-L-methionine</name>
        <dbReference type="ChEBI" id="CHEBI:59789"/>
    </cofactor>
    <text evidence="8">Binds 1 S-adenosyl-L-methionine per subunit.</text>
</comment>
<accession>A0A317T5V5</accession>
<protein>
    <recommendedName>
        <fullName evidence="8">7-carboxy-7-deazaguanine synthase</fullName>
        <shortName evidence="8">CDG synthase</shortName>
        <ecNumber evidence="8">4.3.99.3</ecNumber>
    </recommendedName>
    <alternativeName>
        <fullName evidence="8">Queuosine biosynthesis protein QueE</fullName>
    </alternativeName>
</protein>
<dbReference type="Gene3D" id="3.20.20.70">
    <property type="entry name" value="Aldolase class I"/>
    <property type="match status" value="1"/>
</dbReference>
<evidence type="ECO:0000256" key="3">
    <source>
        <dbReference type="ARBA" id="ARBA00022723"/>
    </source>
</evidence>
<keyword evidence="5 8" id="KW-0408">Iron</keyword>
<dbReference type="PANTHER" id="PTHR42836:SF1">
    <property type="entry name" value="7-CARBOXY-7-DEAZAGUANINE SYNTHASE"/>
    <property type="match status" value="1"/>
</dbReference>
<feature type="binding site" evidence="8">
    <location>
        <position position="73"/>
    </location>
    <ligand>
        <name>substrate</name>
    </ligand>
</feature>
<dbReference type="Proteomes" id="UP000246278">
    <property type="component" value="Unassembled WGS sequence"/>
</dbReference>
<comment type="caution">
    <text evidence="8">Lacks conserved residue(s) required for the propagation of feature annotation.</text>
</comment>
<keyword evidence="6 8" id="KW-0411">Iron-sulfur</keyword>
<evidence type="ECO:0000256" key="5">
    <source>
        <dbReference type="ARBA" id="ARBA00023004"/>
    </source>
</evidence>
<keyword evidence="1 8" id="KW-0004">4Fe-4S</keyword>